<gene>
    <name evidence="2" type="ORF">POCULU_LOCUS4408</name>
</gene>
<evidence type="ECO:0000259" key="1">
    <source>
        <dbReference type="Pfam" id="PF08457"/>
    </source>
</evidence>
<dbReference type="PANTHER" id="PTHR22028">
    <property type="entry name" value="SFI1 SPINDLE BODY DOMAIN-CONTAINING PROTEIN-RELATED"/>
    <property type="match status" value="1"/>
</dbReference>
<comment type="caution">
    <text evidence="2">The sequence shown here is derived from an EMBL/GenBank/DDBJ whole genome shotgun (WGS) entry which is preliminary data.</text>
</comment>
<accession>A0A9N9FIA1</accession>
<name>A0A9N9FIA1_9GLOM</name>
<reference evidence="2" key="1">
    <citation type="submission" date="2021-06" db="EMBL/GenBank/DDBJ databases">
        <authorList>
            <person name="Kallberg Y."/>
            <person name="Tangrot J."/>
            <person name="Rosling A."/>
        </authorList>
    </citation>
    <scope>NUCLEOTIDE SEQUENCE</scope>
    <source>
        <strain evidence="2">IA702</strain>
    </source>
</reference>
<sequence length="760" mass="92419">MASLDIDKENIRIYFIAWRRFTRYIRQKRVRLILQWQQAVEFDREKTLKRFLKKWREVYALELRKSKQAEIRYRGIDANEDPRTWDDEAEENSLQKLFEKWRVRYNTYSSLGEMVEDEYNTKLLKMAFYHWRRLYQQKKSMEQRADEILSFYFLFRTIQILKTKSVDKPFATSVLAEWLSWAVHRKHARDEKAVNRVQSEVTDTAVSGTSLLGEATMAKYFALWKNRLAHIRRCRGTAKLHHERNLLKKAFNRFPQVYLKIRHLSTRCSQYLAQQPCKITHRAFFKWSRRFHLQQLTYQNVIINYEKTLTRKAVIKWSHSLYALRRQRLKALEHHKQQMQQWSMLCWRQRLQEQKVMAERADSVINKAVLWRCLGKWRALLAGKQKAGTIATNVYNAHLLKSRWTLWKTKLDYIRKNSHCAVEAFHRNSLRNNLTKWRLALGRQQRESDNAVLYYTQKLLNHNWDRLKSKWKGHDLDNTKMKTVSDFIMRTRRKKRKKTHDAYRFGDRSLRPNTSLVLSNILSELPKHYSTSENAIAIYDFRLVNTCLIIWRQRYHNMRMQREASTYYITKVLSRAFKHWRDRCQVNQEINYLESLRPFTRANSERIIRKHGKAQKIFLLRAYFYVWRKRAEAKVIQSYEESVLRQAFTMWYDWAVGSRDPDKKTISEAFSTWKWRYQKEEAQKTRAAYIYESSTTRKFFSVWRSRTKKLRAKKLAQVAHVFRYQRLGLCYFLLWRSKLDSRSYNKSRRTAMKRHAYEIF</sequence>
<dbReference type="Proteomes" id="UP000789572">
    <property type="component" value="Unassembled WGS sequence"/>
</dbReference>
<evidence type="ECO:0000313" key="3">
    <source>
        <dbReference type="Proteomes" id="UP000789572"/>
    </source>
</evidence>
<dbReference type="Pfam" id="PF08457">
    <property type="entry name" value="Sfi1"/>
    <property type="match status" value="1"/>
</dbReference>
<dbReference type="OrthoDB" id="1933281at2759"/>
<dbReference type="GO" id="GO:0019902">
    <property type="term" value="F:phosphatase binding"/>
    <property type="evidence" value="ECO:0007669"/>
    <property type="project" value="TreeGrafter"/>
</dbReference>
<dbReference type="InterPro" id="IPR052270">
    <property type="entry name" value="CACF_protein"/>
</dbReference>
<keyword evidence="3" id="KW-1185">Reference proteome</keyword>
<evidence type="ECO:0000313" key="2">
    <source>
        <dbReference type="EMBL" id="CAG8538353.1"/>
    </source>
</evidence>
<dbReference type="EMBL" id="CAJVPJ010000569">
    <property type="protein sequence ID" value="CAG8538353.1"/>
    <property type="molecule type" value="Genomic_DNA"/>
</dbReference>
<feature type="domain" description="Sfi1 spindle body" evidence="1">
    <location>
        <begin position="277"/>
        <end position="589"/>
    </location>
</feature>
<proteinExistence type="predicted"/>
<dbReference type="PANTHER" id="PTHR22028:SF4">
    <property type="entry name" value="PROTEIN SFI1 HOMOLOG"/>
    <property type="match status" value="1"/>
</dbReference>
<organism evidence="2 3">
    <name type="scientific">Paraglomus occultum</name>
    <dbReference type="NCBI Taxonomy" id="144539"/>
    <lineage>
        <taxon>Eukaryota</taxon>
        <taxon>Fungi</taxon>
        <taxon>Fungi incertae sedis</taxon>
        <taxon>Mucoromycota</taxon>
        <taxon>Glomeromycotina</taxon>
        <taxon>Glomeromycetes</taxon>
        <taxon>Paraglomerales</taxon>
        <taxon>Paraglomeraceae</taxon>
        <taxon>Paraglomus</taxon>
    </lineage>
</organism>
<dbReference type="InterPro" id="IPR013665">
    <property type="entry name" value="Sfi1_dom"/>
</dbReference>
<protein>
    <submittedName>
        <fullName evidence="2">3970_t:CDS:1</fullName>
    </submittedName>
</protein>
<dbReference type="AlphaFoldDB" id="A0A9N9FIA1"/>